<gene>
    <name evidence="1" type="ORF">NJQ99_13610</name>
</gene>
<evidence type="ECO:0000313" key="2">
    <source>
        <dbReference type="Proteomes" id="UP001055804"/>
    </source>
</evidence>
<keyword evidence="2" id="KW-1185">Reference proteome</keyword>
<organism evidence="1 2">
    <name type="scientific">Futiania mangrovi</name>
    <dbReference type="NCBI Taxonomy" id="2959716"/>
    <lineage>
        <taxon>Bacteria</taxon>
        <taxon>Pseudomonadati</taxon>
        <taxon>Pseudomonadota</taxon>
        <taxon>Alphaproteobacteria</taxon>
        <taxon>Futianiales</taxon>
        <taxon>Futianiaceae</taxon>
        <taxon>Futiania</taxon>
    </lineage>
</organism>
<dbReference type="RefSeq" id="WP_269333419.1">
    <property type="nucleotide sequence ID" value="NZ_JAMZFT010000003.1"/>
</dbReference>
<dbReference type="AlphaFoldDB" id="A0A9J6PG46"/>
<reference evidence="1" key="1">
    <citation type="submission" date="2022-06" db="EMBL/GenBank/DDBJ databases">
        <title>Isolation and Genomics of Futiania mangrovii gen. nov., sp. nov., a Rare and Metabolically-versatile member in the Class Alphaproteobacteria.</title>
        <authorList>
            <person name="Liu L."/>
            <person name="Huang W.-C."/>
            <person name="Pan J."/>
            <person name="Li J."/>
            <person name="Huang Y."/>
            <person name="Du H."/>
            <person name="Liu Y."/>
            <person name="Li M."/>
        </authorList>
    </citation>
    <scope>NUCLEOTIDE SEQUENCE</scope>
    <source>
        <strain evidence="1">FT118</strain>
    </source>
</reference>
<comment type="caution">
    <text evidence="1">The sequence shown here is derived from an EMBL/GenBank/DDBJ whole genome shotgun (WGS) entry which is preliminary data.</text>
</comment>
<dbReference type="Proteomes" id="UP001055804">
    <property type="component" value="Unassembled WGS sequence"/>
</dbReference>
<dbReference type="Pfam" id="PF12686">
    <property type="entry name" value="DUF3800"/>
    <property type="match status" value="1"/>
</dbReference>
<dbReference type="InterPro" id="IPR024524">
    <property type="entry name" value="DUF3800"/>
</dbReference>
<proteinExistence type="predicted"/>
<protein>
    <submittedName>
        <fullName evidence="1">DUF3800 domain-containing protein</fullName>
    </submittedName>
</protein>
<evidence type="ECO:0000313" key="1">
    <source>
        <dbReference type="EMBL" id="MCP1337454.1"/>
    </source>
</evidence>
<name>A0A9J6PG46_9PROT</name>
<sequence length="287" mass="32581">MKGEYVDASTTRLVAATLVTVYRSFMHSFIAFIDESGDDGLRNFRRPGVAGGASTFLTICACLIRATNDVETVQWRDEIKEGSGKRSKGRDIHFADFNHAQKRFACQKIQSLPLRYIAAISHKPSIPEGTYNTKNALYFYMTRYVIERISWFCRDMRPTVREGDGRVKIVFSRRGGMSYEDFKKYLEILKQSPQNSIHWPVIDIESIKAEDHSRVAGLQLADCGASAFSCALEPDTFGNVESQYLAILKRNIYSKNGNFLSYGFKLFPNFQGIDLSEDQICSINLLR</sequence>
<accession>A0A9J6PG46</accession>
<dbReference type="EMBL" id="JAMZFT010000003">
    <property type="protein sequence ID" value="MCP1337454.1"/>
    <property type="molecule type" value="Genomic_DNA"/>
</dbReference>